<reference evidence="3 4" key="1">
    <citation type="journal article" date="2018" name="Sci. Data">
        <title>The draft genome sequence of cork oak.</title>
        <authorList>
            <person name="Ramos A.M."/>
            <person name="Usie A."/>
            <person name="Barbosa P."/>
            <person name="Barros P.M."/>
            <person name="Capote T."/>
            <person name="Chaves I."/>
            <person name="Simoes F."/>
            <person name="Abreu I."/>
            <person name="Carrasquinho I."/>
            <person name="Faro C."/>
            <person name="Guimaraes J.B."/>
            <person name="Mendonca D."/>
            <person name="Nobrega F."/>
            <person name="Rodrigues L."/>
            <person name="Saibo N.J.M."/>
            <person name="Varela M.C."/>
            <person name="Egas C."/>
            <person name="Matos J."/>
            <person name="Miguel C.M."/>
            <person name="Oliveira M.M."/>
            <person name="Ricardo C.P."/>
            <person name="Goncalves S."/>
        </authorList>
    </citation>
    <scope>NUCLEOTIDE SEQUENCE [LARGE SCALE GENOMIC DNA]</scope>
    <source>
        <strain evidence="4">cv. HL8</strain>
    </source>
</reference>
<organism evidence="3 4">
    <name type="scientific">Quercus suber</name>
    <name type="common">Cork oak</name>
    <dbReference type="NCBI Taxonomy" id="58331"/>
    <lineage>
        <taxon>Eukaryota</taxon>
        <taxon>Viridiplantae</taxon>
        <taxon>Streptophyta</taxon>
        <taxon>Embryophyta</taxon>
        <taxon>Tracheophyta</taxon>
        <taxon>Spermatophyta</taxon>
        <taxon>Magnoliopsida</taxon>
        <taxon>eudicotyledons</taxon>
        <taxon>Gunneridae</taxon>
        <taxon>Pentapetalae</taxon>
        <taxon>rosids</taxon>
        <taxon>fabids</taxon>
        <taxon>Fagales</taxon>
        <taxon>Fagaceae</taxon>
        <taxon>Quercus</taxon>
    </lineage>
</organism>
<name>A0AAW0KRZ0_QUESU</name>
<dbReference type="PANTHER" id="PTHR35297">
    <property type="entry name" value="PROTEIN, PUTATIVE-RELATED"/>
    <property type="match status" value="1"/>
</dbReference>
<dbReference type="AlphaFoldDB" id="A0AAW0KRZ0"/>
<dbReference type="EMBL" id="PKMF04000241">
    <property type="protein sequence ID" value="KAK7841433.1"/>
    <property type="molecule type" value="Genomic_DNA"/>
</dbReference>
<dbReference type="PANTHER" id="PTHR35297:SF2">
    <property type="entry name" value="PROTEIN, PUTATIVE-RELATED"/>
    <property type="match status" value="1"/>
</dbReference>
<keyword evidence="2" id="KW-0472">Membrane</keyword>
<evidence type="ECO:0000256" key="2">
    <source>
        <dbReference type="SAM" id="Phobius"/>
    </source>
</evidence>
<comment type="caution">
    <text evidence="3">The sequence shown here is derived from an EMBL/GenBank/DDBJ whole genome shotgun (WGS) entry which is preliminary data.</text>
</comment>
<keyword evidence="2" id="KW-0812">Transmembrane</keyword>
<evidence type="ECO:0000256" key="1">
    <source>
        <dbReference type="SAM" id="MobiDB-lite"/>
    </source>
</evidence>
<feature type="transmembrane region" description="Helical" evidence="2">
    <location>
        <begin position="66"/>
        <end position="84"/>
    </location>
</feature>
<keyword evidence="2" id="KW-1133">Transmembrane helix</keyword>
<gene>
    <name evidence="3" type="ORF">CFP56_015415</name>
</gene>
<evidence type="ECO:0000313" key="4">
    <source>
        <dbReference type="Proteomes" id="UP000237347"/>
    </source>
</evidence>
<accession>A0AAW0KRZ0</accession>
<feature type="compositionally biased region" description="Basic and acidic residues" evidence="1">
    <location>
        <begin position="31"/>
        <end position="45"/>
    </location>
</feature>
<dbReference type="Proteomes" id="UP000237347">
    <property type="component" value="Unassembled WGS sequence"/>
</dbReference>
<evidence type="ECO:0000313" key="3">
    <source>
        <dbReference type="EMBL" id="KAK7841433.1"/>
    </source>
</evidence>
<feature type="transmembrane region" description="Helical" evidence="2">
    <location>
        <begin position="177"/>
        <end position="198"/>
    </location>
</feature>
<evidence type="ECO:0008006" key="5">
    <source>
        <dbReference type="Google" id="ProtNLM"/>
    </source>
</evidence>
<keyword evidence="4" id="KW-1185">Reference proteome</keyword>
<sequence>MQRQSLGSPVSKLHSHGGGSSKDADTPITDIDSKRIEDDDEEHKTTKLHRQSLSFTLSPPPKPEKFVHVIPILTLLCFLILYLCSHSPSQSDLAQFNGFKRPAQHIDSDKIDDVGRFIELQKSDVLAIRSLRNLQELRRKLRSPNLAYTENTPISKPHFPVNSPIPHVRVSQWNHMCACFPFLFIFPYISFFFSFSFFGCQM</sequence>
<proteinExistence type="predicted"/>
<protein>
    <recommendedName>
        <fullName evidence="5">Transmembrane protein</fullName>
    </recommendedName>
</protein>
<feature type="region of interest" description="Disordered" evidence="1">
    <location>
        <begin position="1"/>
        <end position="56"/>
    </location>
</feature>